<dbReference type="AlphaFoldDB" id="A0A2N5SHC8"/>
<dbReference type="EMBL" id="PGCJ01000976">
    <property type="protein sequence ID" value="PLW12624.1"/>
    <property type="molecule type" value="Genomic_DNA"/>
</dbReference>
<protein>
    <submittedName>
        <fullName evidence="1">Uncharacterized protein</fullName>
    </submittedName>
</protein>
<dbReference type="Proteomes" id="UP000235388">
    <property type="component" value="Unassembled WGS sequence"/>
</dbReference>
<organism evidence="1 2">
    <name type="scientific">Puccinia coronata f. sp. avenae</name>
    <dbReference type="NCBI Taxonomy" id="200324"/>
    <lineage>
        <taxon>Eukaryota</taxon>
        <taxon>Fungi</taxon>
        <taxon>Dikarya</taxon>
        <taxon>Basidiomycota</taxon>
        <taxon>Pucciniomycotina</taxon>
        <taxon>Pucciniomycetes</taxon>
        <taxon>Pucciniales</taxon>
        <taxon>Pucciniaceae</taxon>
        <taxon>Puccinia</taxon>
    </lineage>
</organism>
<gene>
    <name evidence="1" type="ORF">PCANC_20265</name>
</gene>
<feature type="non-terminal residue" evidence="1">
    <location>
        <position position="1"/>
    </location>
</feature>
<evidence type="ECO:0000313" key="2">
    <source>
        <dbReference type="Proteomes" id="UP000235388"/>
    </source>
</evidence>
<keyword evidence="2" id="KW-1185">Reference proteome</keyword>
<reference evidence="1 2" key="1">
    <citation type="submission" date="2017-11" db="EMBL/GenBank/DDBJ databases">
        <title>De novo assembly and phasing of dikaryotic genomes from two isolates of Puccinia coronata f. sp. avenae, the causal agent of oat crown rust.</title>
        <authorList>
            <person name="Miller M.E."/>
            <person name="Zhang Y."/>
            <person name="Omidvar V."/>
            <person name="Sperschneider J."/>
            <person name="Schwessinger B."/>
            <person name="Raley C."/>
            <person name="Palmer J.M."/>
            <person name="Garnica D."/>
            <person name="Upadhyaya N."/>
            <person name="Rathjen J."/>
            <person name="Taylor J.M."/>
            <person name="Park R.F."/>
            <person name="Dodds P.N."/>
            <person name="Hirsch C.D."/>
            <person name="Kianian S.F."/>
            <person name="Figueroa M."/>
        </authorList>
    </citation>
    <scope>NUCLEOTIDE SEQUENCE [LARGE SCALE GENOMIC DNA]</scope>
    <source>
        <strain evidence="1">12NC29</strain>
    </source>
</reference>
<evidence type="ECO:0000313" key="1">
    <source>
        <dbReference type="EMBL" id="PLW12624.1"/>
    </source>
</evidence>
<proteinExistence type="predicted"/>
<sequence>EDVGTLEDFDKIGIILSQVKGMQLYFSTLTNASIEVNTNSPGLGSDSRVIDNEMAITFINIEECMDN</sequence>
<name>A0A2N5SHC8_9BASI</name>
<accession>A0A2N5SHC8</accession>
<comment type="caution">
    <text evidence="1">The sequence shown here is derived from an EMBL/GenBank/DDBJ whole genome shotgun (WGS) entry which is preliminary data.</text>
</comment>